<organism evidence="2 3">
    <name type="scientific">Shewanella aestuarii</name>
    <dbReference type="NCBI Taxonomy" id="1028752"/>
    <lineage>
        <taxon>Bacteria</taxon>
        <taxon>Pseudomonadati</taxon>
        <taxon>Pseudomonadota</taxon>
        <taxon>Gammaproteobacteria</taxon>
        <taxon>Alteromonadales</taxon>
        <taxon>Shewanellaceae</taxon>
        <taxon>Shewanella</taxon>
    </lineage>
</organism>
<reference evidence="2 3" key="1">
    <citation type="submission" date="2020-03" db="EMBL/GenBank/DDBJ databases">
        <title>Complete genome sequence of Shewanella sp.</title>
        <authorList>
            <person name="Kim Y.-S."/>
            <person name="Kim S.-J."/>
            <person name="Jung H.-K."/>
            <person name="Kim K.-H."/>
        </authorList>
    </citation>
    <scope>NUCLEOTIDE SEQUENCE [LARGE SCALE GENOMIC DNA]</scope>
    <source>
        <strain evidence="2 3">PN3F2</strain>
        <plasmid evidence="2 3">pPN3F2_2</plasmid>
    </source>
</reference>
<evidence type="ECO:0000313" key="2">
    <source>
        <dbReference type="EMBL" id="QIR16543.1"/>
    </source>
</evidence>
<protein>
    <recommendedName>
        <fullName evidence="4">S-layer family protein</fullName>
    </recommendedName>
</protein>
<dbReference type="KEGG" id="saes:HBH39_18890"/>
<keyword evidence="1" id="KW-0732">Signal</keyword>
<dbReference type="Proteomes" id="UP000502608">
    <property type="component" value="Plasmid pPN3F2_2"/>
</dbReference>
<accession>A0A6G9QR14</accession>
<evidence type="ECO:0000313" key="3">
    <source>
        <dbReference type="Proteomes" id="UP000502608"/>
    </source>
</evidence>
<proteinExistence type="predicted"/>
<sequence>MKQFKKLCLCSAMSLLAVAPLSANPLNPAATQVSKAPTTADIANERIDKSKKMFEQIEAAALNDYVTSGTWSSSLNVMATQGKYLGKIVGPYGKNFELVPQSNGTTQIKLQVDTAAQAKQIANLVGNGVASGTTVIKTIGTPAEGALRNSLLADYVDIDTMDRLKYQVDIDANGNDIKDVNAVYTNSLTIGAGGVDFGTTSIKETAPGQLAFNANNTRLSKNLDVAGTLSSKELNVTNKITAATGEVTTLDAITANIGTLNGTNATITNADIENLAANTAKFQSAAAQTLNVSGLTKLAGLVANNATFSGLVKSGSLQLSGAAVVDTLEAQGITVSNATITRAEVTDLISALANITTVYSNLVDTKKVISNYGQINELYGTTADINTLVSNMVTAQTFDVTTLNALNSELETATANTLSVLGTANVKNLTAETGVIKVLTSDIANINNLQTTTINNSGKLTTGTLQVNADATVGGNLNVAKTLTANDINVANSAKINGMTTTTALTVNGTTTINGNLRAVFINALSVKAKEIETYHVLANAMETTTLDSNHGVISDTLTSTTVNANSVEAGNAIINGKLTSQQLEAQVGQIGALTTVDANVSNKMTTRDLVVSSLATLNAANISNLVATISNIGTATGSSLALTGNLSAKDATFQSLNVANKGTFGSLKVLGDSTINGNLTVGNTLTTATANVTGTLTASTANLGATTASTVTATGVIQASDVMNTAGVSLNALKSGFDAHGTRIGTMEKWIADCKAKTVAECNR</sequence>
<feature type="signal peptide" evidence="1">
    <location>
        <begin position="1"/>
        <end position="23"/>
    </location>
</feature>
<feature type="chain" id="PRO_5026058555" description="S-layer family protein" evidence="1">
    <location>
        <begin position="24"/>
        <end position="765"/>
    </location>
</feature>
<dbReference type="RefSeq" id="WP_167680371.1">
    <property type="nucleotide sequence ID" value="NZ_CP050315.1"/>
</dbReference>
<evidence type="ECO:0008006" key="4">
    <source>
        <dbReference type="Google" id="ProtNLM"/>
    </source>
</evidence>
<name>A0A6G9QR14_9GAMM</name>
<gene>
    <name evidence="2" type="ORF">HBH39_18890</name>
</gene>
<dbReference type="EMBL" id="CP050315">
    <property type="protein sequence ID" value="QIR16543.1"/>
    <property type="molecule type" value="Genomic_DNA"/>
</dbReference>
<geneLocation type="plasmid" evidence="2 3">
    <name>pPN3F2_2</name>
</geneLocation>
<keyword evidence="3" id="KW-1185">Reference proteome</keyword>
<evidence type="ECO:0000256" key="1">
    <source>
        <dbReference type="SAM" id="SignalP"/>
    </source>
</evidence>
<keyword evidence="2" id="KW-0614">Plasmid</keyword>
<dbReference type="AlphaFoldDB" id="A0A6G9QR14"/>